<dbReference type="PRINTS" id="PR00773">
    <property type="entry name" value="GRPEPROTEIN"/>
</dbReference>
<evidence type="ECO:0000256" key="5">
    <source>
        <dbReference type="ARBA" id="ARBA00023016"/>
    </source>
</evidence>
<dbReference type="KEGG" id="mmai:sS8_2734"/>
<dbReference type="SUPFAM" id="SSF58014">
    <property type="entry name" value="Coiled-coil domain of nucleotide exchange factor GrpE"/>
    <property type="match status" value="1"/>
</dbReference>
<evidence type="ECO:0000256" key="6">
    <source>
        <dbReference type="ARBA" id="ARBA00023186"/>
    </source>
</evidence>
<evidence type="ECO:0000256" key="3">
    <source>
        <dbReference type="ARBA" id="ARBA00011738"/>
    </source>
</evidence>
<dbReference type="SUPFAM" id="SSF51064">
    <property type="entry name" value="Head domain of nucleotide exchange factor GrpE"/>
    <property type="match status" value="1"/>
</dbReference>
<dbReference type="NCBIfam" id="NF010748">
    <property type="entry name" value="PRK14150.1"/>
    <property type="match status" value="1"/>
</dbReference>
<dbReference type="GO" id="GO:0005829">
    <property type="term" value="C:cytosol"/>
    <property type="evidence" value="ECO:0007669"/>
    <property type="project" value="TreeGrafter"/>
</dbReference>
<keyword evidence="5 10" id="KW-0346">Stress response</keyword>
<dbReference type="Gene3D" id="2.30.22.10">
    <property type="entry name" value="Head domain of nucleotide exchange factor GrpE"/>
    <property type="match status" value="1"/>
</dbReference>
<evidence type="ECO:0000256" key="7">
    <source>
        <dbReference type="ARBA" id="ARBA00053401"/>
    </source>
</evidence>
<evidence type="ECO:0000256" key="10">
    <source>
        <dbReference type="HAMAP-Rule" id="MF_01151"/>
    </source>
</evidence>
<dbReference type="PANTHER" id="PTHR21237">
    <property type="entry name" value="GRPE PROTEIN"/>
    <property type="match status" value="1"/>
</dbReference>
<dbReference type="OrthoDB" id="9789811at2"/>
<evidence type="ECO:0000256" key="4">
    <source>
        <dbReference type="ARBA" id="ARBA00022490"/>
    </source>
</evidence>
<comment type="function">
    <text evidence="7 10 11">Participates actively in the response to hyperosmotic and heat shock by preventing the aggregation of stress-denatured proteins, in association with DnaK and GrpE. It is the nucleotide exchange factor for DnaK and may function as a thermosensor. Unfolded proteins bind initially to DnaJ; upon interaction with the DnaJ-bound protein, DnaK hydrolyzes its bound ATP, resulting in the formation of a stable complex. GrpE releases ADP from DnaK; ATP binding to DnaK triggers the release of the substrate protein, thus completing the reaction cycle. Several rounds of ATP-dependent interactions between DnaJ, DnaK and GrpE are required for fully efficient folding.</text>
</comment>
<keyword evidence="6 10" id="KW-0143">Chaperone</keyword>
<feature type="region of interest" description="Disordered" evidence="13">
    <location>
        <begin position="1"/>
        <end position="42"/>
    </location>
</feature>
<dbReference type="GO" id="GO:0051082">
    <property type="term" value="F:unfolded protein binding"/>
    <property type="evidence" value="ECO:0007669"/>
    <property type="project" value="TreeGrafter"/>
</dbReference>
<dbReference type="GO" id="GO:0051087">
    <property type="term" value="F:protein-folding chaperone binding"/>
    <property type="evidence" value="ECO:0007669"/>
    <property type="project" value="InterPro"/>
</dbReference>
<keyword evidence="4 10" id="KW-0963">Cytoplasm</keyword>
<dbReference type="RefSeq" id="WP_119630050.1">
    <property type="nucleotide sequence ID" value="NZ_AP017928.1"/>
</dbReference>
<evidence type="ECO:0000256" key="11">
    <source>
        <dbReference type="RuleBase" id="RU000639"/>
    </source>
</evidence>
<dbReference type="AlphaFoldDB" id="A0A250KY23"/>
<evidence type="ECO:0000256" key="12">
    <source>
        <dbReference type="RuleBase" id="RU004478"/>
    </source>
</evidence>
<name>A0A250KY23_9GAMM</name>
<dbReference type="GO" id="GO:0042803">
    <property type="term" value="F:protein homodimerization activity"/>
    <property type="evidence" value="ECO:0007669"/>
    <property type="project" value="InterPro"/>
</dbReference>
<protein>
    <recommendedName>
        <fullName evidence="8 10">Protein GrpE</fullName>
    </recommendedName>
    <alternativeName>
        <fullName evidence="9 10">HSP-70 cofactor</fullName>
    </alternativeName>
</protein>
<organism evidence="14 15">
    <name type="scientific">Methylocaldum marinum</name>
    <dbReference type="NCBI Taxonomy" id="1432792"/>
    <lineage>
        <taxon>Bacteria</taxon>
        <taxon>Pseudomonadati</taxon>
        <taxon>Pseudomonadota</taxon>
        <taxon>Gammaproteobacteria</taxon>
        <taxon>Methylococcales</taxon>
        <taxon>Methylococcaceae</taxon>
        <taxon>Methylocaldum</taxon>
    </lineage>
</organism>
<evidence type="ECO:0000313" key="15">
    <source>
        <dbReference type="Proteomes" id="UP000266313"/>
    </source>
</evidence>
<comment type="similarity">
    <text evidence="2 10 12">Belongs to the GrpE family.</text>
</comment>
<dbReference type="PANTHER" id="PTHR21237:SF23">
    <property type="entry name" value="GRPE PROTEIN HOMOLOG, MITOCHONDRIAL"/>
    <property type="match status" value="1"/>
</dbReference>
<sequence>MSKEDQAFPESAPKAPDQAEQAASVDTAIETEEGVLEPTPIEQLTQQLTEATRRAEENWDKFVRTQAELENLRRRSEKELHNANKYALEKFSKELLSVVDSLELGLQAAVGETSDVEKLREGMDLTLKQLNSVLEKFSVRAVDPIGEKFNPSLHQAMAMQPAPDTEPNTVIKVFQKGYVLHDRLLRPAMVVVAQSASESTRIDEQA</sequence>
<evidence type="ECO:0000313" key="14">
    <source>
        <dbReference type="EMBL" id="BBA34679.1"/>
    </source>
</evidence>
<comment type="subunit">
    <text evidence="3 10">Homodimer.</text>
</comment>
<gene>
    <name evidence="10" type="primary">grpE</name>
    <name evidence="14" type="ORF">sS8_2734</name>
</gene>
<evidence type="ECO:0000256" key="9">
    <source>
        <dbReference type="ARBA" id="ARBA00076414"/>
    </source>
</evidence>
<evidence type="ECO:0000256" key="13">
    <source>
        <dbReference type="SAM" id="MobiDB-lite"/>
    </source>
</evidence>
<dbReference type="CDD" id="cd00446">
    <property type="entry name" value="GrpE"/>
    <property type="match status" value="1"/>
</dbReference>
<dbReference type="GO" id="GO:0006457">
    <property type="term" value="P:protein folding"/>
    <property type="evidence" value="ECO:0007669"/>
    <property type="project" value="InterPro"/>
</dbReference>
<dbReference type="Proteomes" id="UP000266313">
    <property type="component" value="Chromosome"/>
</dbReference>
<evidence type="ECO:0000256" key="1">
    <source>
        <dbReference type="ARBA" id="ARBA00004496"/>
    </source>
</evidence>
<dbReference type="NCBIfam" id="NF010737">
    <property type="entry name" value="PRK14139.1"/>
    <property type="match status" value="1"/>
</dbReference>
<dbReference type="NCBIfam" id="NF010738">
    <property type="entry name" value="PRK14140.1"/>
    <property type="match status" value="1"/>
</dbReference>
<dbReference type="GO" id="GO:0000774">
    <property type="term" value="F:adenyl-nucleotide exchange factor activity"/>
    <property type="evidence" value="ECO:0007669"/>
    <property type="project" value="InterPro"/>
</dbReference>
<dbReference type="EMBL" id="AP017928">
    <property type="protein sequence ID" value="BBA34679.1"/>
    <property type="molecule type" value="Genomic_DNA"/>
</dbReference>
<dbReference type="HAMAP" id="MF_01151">
    <property type="entry name" value="GrpE"/>
    <property type="match status" value="1"/>
</dbReference>
<dbReference type="InterPro" id="IPR009012">
    <property type="entry name" value="GrpE_head"/>
</dbReference>
<dbReference type="InterPro" id="IPR000740">
    <property type="entry name" value="GrpE"/>
</dbReference>
<dbReference type="Gene3D" id="3.90.20.20">
    <property type="match status" value="1"/>
</dbReference>
<dbReference type="PROSITE" id="PS01071">
    <property type="entry name" value="GRPE"/>
    <property type="match status" value="1"/>
</dbReference>
<reference evidence="14 15" key="1">
    <citation type="submission" date="2016-12" db="EMBL/GenBank/DDBJ databases">
        <title>Genome sequencing of Methylocaldum marinum.</title>
        <authorList>
            <person name="Takeuchi M."/>
            <person name="Kamagata Y."/>
            <person name="Hiraoka S."/>
            <person name="Oshima K."/>
            <person name="Hattori M."/>
            <person name="Iwasaki W."/>
        </authorList>
    </citation>
    <scope>NUCLEOTIDE SEQUENCE [LARGE SCALE GENOMIC DNA]</scope>
    <source>
        <strain evidence="14 15">S8</strain>
    </source>
</reference>
<keyword evidence="15" id="KW-1185">Reference proteome</keyword>
<comment type="subcellular location">
    <subcellularLocation>
        <location evidence="1 10">Cytoplasm</location>
    </subcellularLocation>
</comment>
<proteinExistence type="inferred from homology"/>
<dbReference type="InterPro" id="IPR013805">
    <property type="entry name" value="GrpE_CC"/>
</dbReference>
<evidence type="ECO:0000256" key="8">
    <source>
        <dbReference type="ARBA" id="ARBA00072274"/>
    </source>
</evidence>
<evidence type="ECO:0000256" key="2">
    <source>
        <dbReference type="ARBA" id="ARBA00009054"/>
    </source>
</evidence>
<dbReference type="FunFam" id="2.30.22.10:FF:000001">
    <property type="entry name" value="Protein GrpE"/>
    <property type="match status" value="1"/>
</dbReference>
<accession>A0A250KY23</accession>
<dbReference type="Pfam" id="PF01025">
    <property type="entry name" value="GrpE"/>
    <property type="match status" value="1"/>
</dbReference>